<dbReference type="AlphaFoldDB" id="A0A126UZL9"/>
<evidence type="ECO:0000256" key="1">
    <source>
        <dbReference type="SAM" id="MobiDB-lite"/>
    </source>
</evidence>
<sequence>MRSILVSFEFCCEQMQNIAILSFRLDQCKISCTNLWVWFEDCPPNLGADQKKPVFSNPLYQFMPRAYWGRKFKVLISLNGGTEKPAQTARRKSARSCGQWAGKKTDAKRIENSAGPENVDECSRRI</sequence>
<name>A0A126UZL9_9RHOB</name>
<evidence type="ECO:0000313" key="2">
    <source>
        <dbReference type="EMBL" id="AML51503.1"/>
    </source>
</evidence>
<accession>A0A126UZL9</accession>
<dbReference type="Proteomes" id="UP000070371">
    <property type="component" value="Chromosome"/>
</dbReference>
<reference evidence="2 3" key="1">
    <citation type="submission" date="2016-02" db="EMBL/GenBank/DDBJ databases">
        <title>Complete genome sequence of Halocynthiibacter arcticus PAMC 20958t from arctic marine sediment.</title>
        <authorList>
            <person name="Lee Y.M."/>
            <person name="Baek K."/>
            <person name="Lee H.K."/>
            <person name="Shin S.C."/>
        </authorList>
    </citation>
    <scope>NUCLEOTIDE SEQUENCE [LARGE SCALE GENOMIC DNA]</scope>
    <source>
        <strain evidence="2">PAMC 20958</strain>
    </source>
</reference>
<dbReference type="KEGG" id="hat:RC74_09740"/>
<feature type="region of interest" description="Disordered" evidence="1">
    <location>
        <begin position="82"/>
        <end position="126"/>
    </location>
</feature>
<dbReference type="STRING" id="1579316.RC74_09740"/>
<proteinExistence type="predicted"/>
<gene>
    <name evidence="2" type="ORF">RC74_09740</name>
</gene>
<evidence type="ECO:0000313" key="3">
    <source>
        <dbReference type="Proteomes" id="UP000070371"/>
    </source>
</evidence>
<dbReference type="EMBL" id="CP014327">
    <property type="protein sequence ID" value="AML51503.1"/>
    <property type="molecule type" value="Genomic_DNA"/>
</dbReference>
<keyword evidence="3" id="KW-1185">Reference proteome</keyword>
<organism evidence="2 3">
    <name type="scientific">Falsihalocynthiibacter arcticus</name>
    <dbReference type="NCBI Taxonomy" id="1579316"/>
    <lineage>
        <taxon>Bacteria</taxon>
        <taxon>Pseudomonadati</taxon>
        <taxon>Pseudomonadota</taxon>
        <taxon>Alphaproteobacteria</taxon>
        <taxon>Rhodobacterales</taxon>
        <taxon>Roseobacteraceae</taxon>
        <taxon>Falsihalocynthiibacter</taxon>
    </lineage>
</organism>
<protein>
    <submittedName>
        <fullName evidence="2">Uncharacterized protein</fullName>
    </submittedName>
</protein>